<name>A0ACA9PHT6_9GLOM</name>
<accession>A0ACA9PHT6</accession>
<protein>
    <submittedName>
        <fullName evidence="1">11002_t:CDS:1</fullName>
    </submittedName>
</protein>
<feature type="non-terminal residue" evidence="1">
    <location>
        <position position="1"/>
    </location>
</feature>
<dbReference type="Proteomes" id="UP000789860">
    <property type="component" value="Unassembled WGS sequence"/>
</dbReference>
<gene>
    <name evidence="1" type="ORF">SCALOS_LOCUS10734</name>
</gene>
<organism evidence="1 2">
    <name type="scientific">Scutellospora calospora</name>
    <dbReference type="NCBI Taxonomy" id="85575"/>
    <lineage>
        <taxon>Eukaryota</taxon>
        <taxon>Fungi</taxon>
        <taxon>Fungi incertae sedis</taxon>
        <taxon>Mucoromycota</taxon>
        <taxon>Glomeromycotina</taxon>
        <taxon>Glomeromycetes</taxon>
        <taxon>Diversisporales</taxon>
        <taxon>Gigasporaceae</taxon>
        <taxon>Scutellospora</taxon>
    </lineage>
</organism>
<evidence type="ECO:0000313" key="2">
    <source>
        <dbReference type="Proteomes" id="UP000789860"/>
    </source>
</evidence>
<reference evidence="1" key="1">
    <citation type="submission" date="2021-06" db="EMBL/GenBank/DDBJ databases">
        <authorList>
            <person name="Kallberg Y."/>
            <person name="Tangrot J."/>
            <person name="Rosling A."/>
        </authorList>
    </citation>
    <scope>NUCLEOTIDE SEQUENCE</scope>
    <source>
        <strain evidence="1">AU212A</strain>
    </source>
</reference>
<sequence length="108" mass="12496">TFDVSGILSELGKIMPRTLVESNISARWRFMPDSLKQFFENCSLLIEEQHEVSNNGVLLKNFVISICDFINDEHLRILVRHSMQSLKFFSLWNKKFMVSEAGIDEASQ</sequence>
<comment type="caution">
    <text evidence="1">The sequence shown here is derived from an EMBL/GenBank/DDBJ whole genome shotgun (WGS) entry which is preliminary data.</text>
</comment>
<proteinExistence type="predicted"/>
<dbReference type="EMBL" id="CAJVPM010041783">
    <property type="protein sequence ID" value="CAG8707341.1"/>
    <property type="molecule type" value="Genomic_DNA"/>
</dbReference>
<feature type="non-terminal residue" evidence="1">
    <location>
        <position position="108"/>
    </location>
</feature>
<keyword evidence="2" id="KW-1185">Reference proteome</keyword>
<evidence type="ECO:0000313" key="1">
    <source>
        <dbReference type="EMBL" id="CAG8707341.1"/>
    </source>
</evidence>